<evidence type="ECO:0000256" key="8">
    <source>
        <dbReference type="ARBA" id="ARBA00022741"/>
    </source>
</evidence>
<evidence type="ECO:0000313" key="34">
    <source>
        <dbReference type="Ensembl" id="ENSCCRP00020111883.1"/>
    </source>
</evidence>
<evidence type="ECO:0000256" key="7">
    <source>
        <dbReference type="ARBA" id="ARBA00022723"/>
    </source>
</evidence>
<dbReference type="GO" id="GO:0000139">
    <property type="term" value="C:Golgi membrane"/>
    <property type="evidence" value="ECO:0007669"/>
    <property type="project" value="UniProtKB-ARBA"/>
</dbReference>
<keyword evidence="11 29" id="KW-0418">Kinase</keyword>
<dbReference type="InterPro" id="IPR037378">
    <property type="entry name" value="PIKfyve_DEP"/>
</dbReference>
<dbReference type="InterPro" id="IPR017455">
    <property type="entry name" value="Znf_FYVE-rel"/>
</dbReference>
<dbReference type="SMART" id="SM00049">
    <property type="entry name" value="DEP"/>
    <property type="match status" value="1"/>
</dbReference>
<keyword evidence="8 29" id="KW-0547">Nucleotide-binding</keyword>
<dbReference type="EC" id="2.7.1.150" evidence="3"/>
<evidence type="ECO:0000256" key="27">
    <source>
        <dbReference type="ARBA" id="ARBA00081348"/>
    </source>
</evidence>
<feature type="region of interest" description="Disordered" evidence="30">
    <location>
        <begin position="61"/>
        <end position="130"/>
    </location>
</feature>
<dbReference type="GO" id="GO:0090385">
    <property type="term" value="P:phagosome-lysosome fusion"/>
    <property type="evidence" value="ECO:0007669"/>
    <property type="project" value="TreeGrafter"/>
</dbReference>
<accession>A0A8C2KR15</accession>
<dbReference type="Gene3D" id="3.30.40.10">
    <property type="entry name" value="Zinc/RING finger domain, C3HC4 (zinc finger)"/>
    <property type="match status" value="1"/>
</dbReference>
<protein>
    <recommendedName>
        <fullName evidence="23">1-phosphatidylinositol 3-phosphate 5-kinase</fullName>
        <ecNumber evidence="3">2.7.1.150</ecNumber>
        <ecNumber evidence="4">2.7.11.1</ecNumber>
    </recommendedName>
    <alternativeName>
        <fullName evidence="26">FYVE finger-containing phosphoinositide kinase</fullName>
    </alternativeName>
    <alternativeName>
        <fullName evidence="27">PIKfyve</fullName>
    </alternativeName>
    <alternativeName>
        <fullName evidence="25">Phosphatidylinositol 3-phosphate 5-kinase type III</fullName>
    </alternativeName>
    <alternativeName>
        <fullName evidence="24">Serine-protein kinase PIKFYVE</fullName>
    </alternativeName>
</protein>
<evidence type="ECO:0000256" key="26">
    <source>
        <dbReference type="ARBA" id="ARBA00077675"/>
    </source>
</evidence>
<dbReference type="CDD" id="cd17300">
    <property type="entry name" value="PIPKc_PIKfyve"/>
    <property type="match status" value="1"/>
</dbReference>
<keyword evidence="15" id="KW-0443">Lipid metabolism</keyword>
<evidence type="ECO:0000313" key="35">
    <source>
        <dbReference type="Proteomes" id="UP000694701"/>
    </source>
</evidence>
<evidence type="ECO:0000256" key="11">
    <source>
        <dbReference type="ARBA" id="ARBA00022777"/>
    </source>
</evidence>
<dbReference type="GO" id="GO:0004674">
    <property type="term" value="F:protein serine/threonine kinase activity"/>
    <property type="evidence" value="ECO:0007669"/>
    <property type="project" value="UniProtKB-EC"/>
</dbReference>
<dbReference type="SUPFAM" id="SSF52029">
    <property type="entry name" value="GroEL apical domain-like"/>
    <property type="match status" value="1"/>
</dbReference>
<dbReference type="FunFam" id="3.50.7.10:FF:000007">
    <property type="entry name" value="1-phosphatidylinositol 3-phosphate 5-kinase isoform X1"/>
    <property type="match status" value="1"/>
</dbReference>
<feature type="compositionally biased region" description="Polar residues" evidence="30">
    <location>
        <begin position="443"/>
        <end position="460"/>
    </location>
</feature>
<dbReference type="Pfam" id="PF01504">
    <property type="entry name" value="PIP5K"/>
    <property type="match status" value="2"/>
</dbReference>
<dbReference type="GO" id="GO:0030593">
    <property type="term" value="P:neutrophil chemotaxis"/>
    <property type="evidence" value="ECO:0007669"/>
    <property type="project" value="UniProtKB-ARBA"/>
</dbReference>
<reference evidence="34" key="1">
    <citation type="submission" date="2025-08" db="UniProtKB">
        <authorList>
            <consortium name="Ensembl"/>
        </authorList>
    </citation>
    <scope>IDENTIFICATION</scope>
</reference>
<feature type="domain" description="DEP" evidence="32">
    <location>
        <begin position="366"/>
        <end position="441"/>
    </location>
</feature>
<comment type="catalytic activity">
    <reaction evidence="21">
        <text>a 1,2-diacyl-sn-glycero-3-phospho-(1D-myo-inositol-3-phosphate) + ATP = a 1,2-diacyl-sn-glycero-3-phospho-(1D-myo-inositol-3,5-bisphosphate) + ADP + H(+)</text>
        <dbReference type="Rhea" id="RHEA:13609"/>
        <dbReference type="ChEBI" id="CHEBI:15378"/>
        <dbReference type="ChEBI" id="CHEBI:30616"/>
        <dbReference type="ChEBI" id="CHEBI:57923"/>
        <dbReference type="ChEBI" id="CHEBI:58088"/>
        <dbReference type="ChEBI" id="CHEBI:456216"/>
        <dbReference type="EC" id="2.7.1.150"/>
    </reaction>
    <physiologicalReaction direction="left-to-right" evidence="21">
        <dbReference type="Rhea" id="RHEA:13610"/>
    </physiologicalReaction>
</comment>
<feature type="region of interest" description="Disordered" evidence="30">
    <location>
        <begin position="1514"/>
        <end position="1594"/>
    </location>
</feature>
<dbReference type="Pfam" id="PF01363">
    <property type="entry name" value="FYVE"/>
    <property type="match status" value="1"/>
</dbReference>
<feature type="domain" description="FYVE-type" evidence="31">
    <location>
        <begin position="161"/>
        <end position="221"/>
    </location>
</feature>
<comment type="subcellular location">
    <subcellularLocation>
        <location evidence="18">Cytoplasmic vesicle</location>
        <location evidence="18">Phagosome membrane</location>
        <topology evidence="18">Peripheral membrane protein</topology>
    </subcellularLocation>
    <subcellularLocation>
        <location evidence="1">Early endosome membrane</location>
        <topology evidence="1">Peripheral membrane protein</topology>
    </subcellularLocation>
    <subcellularLocation>
        <location evidence="2">Late endosome membrane</location>
        <topology evidence="2">Peripheral membrane protein</topology>
    </subcellularLocation>
</comment>
<dbReference type="InterPro" id="IPR011011">
    <property type="entry name" value="Znf_FYVE_PHD"/>
</dbReference>
<keyword evidence="9" id="KW-0967">Endosome</keyword>
<dbReference type="GO" id="GO:0016308">
    <property type="term" value="F:1-phosphatidylinositol-4-phosphate 5-kinase activity"/>
    <property type="evidence" value="ECO:0007669"/>
    <property type="project" value="UniProtKB-ARBA"/>
</dbReference>
<dbReference type="SUPFAM" id="SSF57903">
    <property type="entry name" value="FYVE/PHD zinc finger"/>
    <property type="match status" value="1"/>
</dbReference>
<evidence type="ECO:0000256" key="18">
    <source>
        <dbReference type="ARBA" id="ARBA00046301"/>
    </source>
</evidence>
<evidence type="ECO:0000256" key="21">
    <source>
        <dbReference type="ARBA" id="ARBA00052820"/>
    </source>
</evidence>
<dbReference type="SMART" id="SM00064">
    <property type="entry name" value="FYVE"/>
    <property type="match status" value="1"/>
</dbReference>
<feature type="compositionally biased region" description="Polar residues" evidence="30">
    <location>
        <begin position="327"/>
        <end position="337"/>
    </location>
</feature>
<dbReference type="PROSITE" id="PS50178">
    <property type="entry name" value="ZF_FYVE"/>
    <property type="match status" value="1"/>
</dbReference>
<dbReference type="InterPro" id="IPR013083">
    <property type="entry name" value="Znf_RING/FYVE/PHD"/>
</dbReference>
<keyword evidence="5" id="KW-0597">Phosphoprotein</keyword>
<dbReference type="InterPro" id="IPR044769">
    <property type="entry name" value="PIKfyve_PIPKc"/>
</dbReference>
<evidence type="ECO:0000259" key="31">
    <source>
        <dbReference type="PROSITE" id="PS50178"/>
    </source>
</evidence>
<evidence type="ECO:0000256" key="30">
    <source>
        <dbReference type="SAM" id="MobiDB-lite"/>
    </source>
</evidence>
<evidence type="ECO:0000256" key="29">
    <source>
        <dbReference type="PROSITE-ProRule" id="PRU00781"/>
    </source>
</evidence>
<keyword evidence="14" id="KW-0007">Acetylation</keyword>
<feature type="region of interest" description="Disordered" evidence="30">
    <location>
        <begin position="1"/>
        <end position="48"/>
    </location>
</feature>
<evidence type="ECO:0000256" key="4">
    <source>
        <dbReference type="ARBA" id="ARBA00012513"/>
    </source>
</evidence>
<keyword evidence="16" id="KW-0472">Membrane</keyword>
<feature type="compositionally biased region" description="Polar residues" evidence="30">
    <location>
        <begin position="70"/>
        <end position="93"/>
    </location>
</feature>
<keyword evidence="12" id="KW-0862">Zinc</keyword>
<keyword evidence="10 28" id="KW-0863">Zinc-finger</keyword>
<dbReference type="Gene3D" id="3.30.810.10">
    <property type="entry name" value="2-Layer Sandwich"/>
    <property type="match status" value="1"/>
</dbReference>
<keyword evidence="6 29" id="KW-0808">Transferase</keyword>
<dbReference type="GO" id="GO:0008104">
    <property type="term" value="P:intracellular protein localization"/>
    <property type="evidence" value="ECO:0007669"/>
    <property type="project" value="UniProtKB-ARBA"/>
</dbReference>
<dbReference type="FunFam" id="3.30.810.10:FF:000001">
    <property type="entry name" value="1-phosphatidylinositol 3-phosphate 5-kinase FAB1"/>
    <property type="match status" value="1"/>
</dbReference>
<comment type="catalytic activity">
    <reaction evidence="20">
        <text>a 1,2-diacyl-sn-glycero-3-phospho-(1D-myo-inositol) + ATP = a 1,2-diacyl-sn-glycero-3-phospho-(1D-myo-inositol-5-phosphate) + ADP + H(+)</text>
        <dbReference type="Rhea" id="RHEA:44680"/>
        <dbReference type="ChEBI" id="CHEBI:15378"/>
        <dbReference type="ChEBI" id="CHEBI:30616"/>
        <dbReference type="ChEBI" id="CHEBI:57795"/>
        <dbReference type="ChEBI" id="CHEBI:57880"/>
        <dbReference type="ChEBI" id="CHEBI:456216"/>
    </reaction>
    <physiologicalReaction direction="left-to-right" evidence="20">
        <dbReference type="Rhea" id="RHEA:44681"/>
    </physiologicalReaction>
</comment>
<evidence type="ECO:0000256" key="20">
    <source>
        <dbReference type="ARBA" id="ARBA00050945"/>
    </source>
</evidence>
<dbReference type="GO" id="GO:0031902">
    <property type="term" value="C:late endosome membrane"/>
    <property type="evidence" value="ECO:0007669"/>
    <property type="project" value="UniProtKB-SubCell"/>
</dbReference>
<evidence type="ECO:0000256" key="23">
    <source>
        <dbReference type="ARBA" id="ARBA00071350"/>
    </source>
</evidence>
<dbReference type="Gene3D" id="3.50.7.10">
    <property type="entry name" value="GroEL"/>
    <property type="match status" value="1"/>
</dbReference>
<dbReference type="InterPro" id="IPR043548">
    <property type="entry name" value="PIKfyve"/>
</dbReference>
<dbReference type="GO" id="GO:0005524">
    <property type="term" value="F:ATP binding"/>
    <property type="evidence" value="ECO:0007669"/>
    <property type="project" value="UniProtKB-UniRule"/>
</dbReference>
<dbReference type="FunFam" id="1.10.10.10:FF:000206">
    <property type="entry name" value="1-phosphatidylinositol 3-phosphate 5-kinase isoform X1"/>
    <property type="match status" value="1"/>
</dbReference>
<dbReference type="GO" id="GO:0046488">
    <property type="term" value="P:phosphatidylinositol metabolic process"/>
    <property type="evidence" value="ECO:0007669"/>
    <property type="project" value="UniProtKB-UniRule"/>
</dbReference>
<dbReference type="GO" id="GO:0000285">
    <property type="term" value="F:1-phosphatidylinositol-3-phosphate 5-kinase activity"/>
    <property type="evidence" value="ECO:0007669"/>
    <property type="project" value="UniProtKB-EC"/>
</dbReference>
<dbReference type="PROSITE" id="PS51455">
    <property type="entry name" value="PIPK"/>
    <property type="match status" value="1"/>
</dbReference>
<evidence type="ECO:0000256" key="17">
    <source>
        <dbReference type="ARBA" id="ARBA00023329"/>
    </source>
</evidence>
<dbReference type="SUPFAM" id="SSF46785">
    <property type="entry name" value="Winged helix' DNA-binding domain"/>
    <property type="match status" value="1"/>
</dbReference>
<dbReference type="Ensembl" id="ENSCCRT00020122146.1">
    <property type="protein sequence ID" value="ENSCCRP00020111883.1"/>
    <property type="gene ID" value="ENSCCRG00020050669.1"/>
</dbReference>
<feature type="region of interest" description="Disordered" evidence="30">
    <location>
        <begin position="898"/>
        <end position="931"/>
    </location>
</feature>
<comment type="subunit">
    <text evidence="22">Component of the PI(3,5)P2 regulatory complex/PAS complex, at least composed of PIKFYVE, FIG4 and VAC14. VAC14 nucleates the assembly of the complex and serves as a scaffold by pentamerizing into a star-shaped structure, which can bind a single copy each of PIKFYVE and FIG4 and coordinates their activities. Interacts (via chaperonin-like domain) with RABEPK; the interaction recruits RABEPK to the endosomal membrane. Interacts with SPAG9. Interacts with EGFR.</text>
</comment>
<dbReference type="InterPro" id="IPR000306">
    <property type="entry name" value="Znf_FYVE"/>
</dbReference>
<dbReference type="GO" id="GO:0031901">
    <property type="term" value="C:early endosome membrane"/>
    <property type="evidence" value="ECO:0007669"/>
    <property type="project" value="UniProtKB-SubCell"/>
</dbReference>
<evidence type="ECO:0000256" key="28">
    <source>
        <dbReference type="PROSITE-ProRule" id="PRU00091"/>
    </source>
</evidence>
<evidence type="ECO:0000256" key="1">
    <source>
        <dbReference type="ARBA" id="ARBA00004220"/>
    </source>
</evidence>
<dbReference type="FunFam" id="3.30.800.10:FF:000004">
    <property type="entry name" value="1-phosphatidylinositol 3-phosphate 5-kinase isoform X1"/>
    <property type="match status" value="1"/>
</dbReference>
<organism evidence="34 35">
    <name type="scientific">Cyprinus carpio</name>
    <name type="common">Common carp</name>
    <dbReference type="NCBI Taxonomy" id="7962"/>
    <lineage>
        <taxon>Eukaryota</taxon>
        <taxon>Metazoa</taxon>
        <taxon>Chordata</taxon>
        <taxon>Craniata</taxon>
        <taxon>Vertebrata</taxon>
        <taxon>Euteleostomi</taxon>
        <taxon>Actinopterygii</taxon>
        <taxon>Neopterygii</taxon>
        <taxon>Teleostei</taxon>
        <taxon>Ostariophysi</taxon>
        <taxon>Cypriniformes</taxon>
        <taxon>Cyprinidae</taxon>
        <taxon>Cyprininae</taxon>
        <taxon>Cyprinus</taxon>
    </lineage>
</organism>
<evidence type="ECO:0000259" key="32">
    <source>
        <dbReference type="PROSITE" id="PS50186"/>
    </source>
</evidence>
<dbReference type="Proteomes" id="UP000694701">
    <property type="component" value="Unplaced"/>
</dbReference>
<feature type="compositionally biased region" description="Low complexity" evidence="30">
    <location>
        <begin position="1568"/>
        <end position="1582"/>
    </location>
</feature>
<dbReference type="InterPro" id="IPR000591">
    <property type="entry name" value="DEP_dom"/>
</dbReference>
<evidence type="ECO:0000256" key="22">
    <source>
        <dbReference type="ARBA" id="ARBA00065580"/>
    </source>
</evidence>
<evidence type="ECO:0000259" key="33">
    <source>
        <dbReference type="PROSITE" id="PS51455"/>
    </source>
</evidence>
<feature type="compositionally biased region" description="Polar residues" evidence="30">
    <location>
        <begin position="20"/>
        <end position="29"/>
    </location>
</feature>
<proteinExistence type="predicted"/>
<dbReference type="CDD" id="cd04448">
    <property type="entry name" value="DEP_PIKfyve"/>
    <property type="match status" value="1"/>
</dbReference>
<dbReference type="GO" id="GO:0052810">
    <property type="term" value="F:1-phosphatidylinositol-5-kinase activity"/>
    <property type="evidence" value="ECO:0007669"/>
    <property type="project" value="UniProtKB-ARBA"/>
</dbReference>
<dbReference type="Gene3D" id="3.30.800.10">
    <property type="entry name" value="Phosphatidylinositol Phosphate Kinase II Beta"/>
    <property type="match status" value="1"/>
</dbReference>
<dbReference type="CDD" id="cd03334">
    <property type="entry name" value="Fab1_TCP"/>
    <property type="match status" value="1"/>
</dbReference>
<sequence length="2025" mass="229516">MAAEDKASSSSSAMDWSSEQPLSPTSPSHLTHFKPLTPEQDEPPLRSAYSSFVSLFRFSKEEGRPPSVMEKSQSASSSPQGPRRNWSSPSHSIHGSETHRKHSELLRRTSTASEGRRKSEAPLGSHDPRTAVQLRTALKRLKEIMEGKSQDSDLKQYWMPDSQCKECYDCNEKFTTFRRRHHCRLCGQIFCSRCCNQEIPGKFMGYTGDLRACTYCRKIALSYAHSTDSSSIGEDLSALSDSPCSVCVLEPTEPRTPVGGRKASRNIFLEEDLAWQSHQESQNSALSSRLTAVQDDMGKSPARKRSASVTNLSLDRSGSSMVPAYESSVSPQNSRALSKTDHSEEERKILLDSSQLKDLWKKICHNSTGMEFQDHRYWLRTYPNCIVGKELVNWLLRNGTISTRAQAIAIGQALVDGRWLDCVTHHDQIFRDEYALYRPLQNTEFSETPSPDSDSVNSLEGHSEPSWFKDIKFDDSDTEQLADENEYVTPNSASPSKRTSVSSFHSAVDSDSAASINLNVEQDNVNFHIKKQAKYPHVPPYQAEQKMEVLLSEDGGQQISISDAFIKESLFNRRVEEKAKEMLFTPLGWHHSSLDQLREENGERKAMERLLSANHSHMMALLQQLLYSESLSLSWRDIIVPVVRQVVQTVRPDVRNCDDDMDIRQFVHIKKIPGGKKFDSAVVNGFVCTKNIAHKKMNPYIKNPKILLLKCSIEYLYREETKFTCIDPIVLQEHEFLKNYVQRIADVRPNLVLVEKTVSRIAQDMLLEHGISLVINVKPQVLDRVSRMTQGDLVISMDQLLTKPRLGTCHKFYLHSFQLPNDEMKTLMFFDGCPPQLGCTIKLRGASEYELARVKEIIIFMVCVAYHSQLEISFLMDEFAMPPSLAESSSFPCLLESTTLEEEDETGGEREGQDNDGSTLGDENLTLLPEGDFEPGHQEVIKAHKEDVIKTSTPLSSFTSSLPQPVSPPFLISDLKETSQEVIKGSGEEERNKELEEMVHQDSTSSETSLPPARLFRDPLQDDTGLFVTEHVASSDDHLKSISALFKQELKDIILCISPFITFQEPYLLTAAGLHCPSRDYFPEQVYLSPLLNKDSKELDGRRKRQLLKESGPSSGSLTNGTVSHQRTIQILSCHKLTGARIVEQLGSSHELARMLADYRAQGGRIRQREGMQFREAPPTKAPIKSDSEEDKGAGLNEMNWATKVRLDCLNPINHQRLCVLFSSSSAQSNNAPNPCVSPWIVTMEFYGKNDLTLGVFLERYCFRPSYQCPSMYCETPMVHHIRRFVHGNGCVQIVLKELDSPVPGYQHTILNYSWCRVCKQVTPVVPLSNDSWSMSFAKYLELRFYGNKYTRRANAEPCGHSIHKDYHQYFCYNQMVASFSYISVRLFEICLPPPKILIRSQGPSKANLQQDLKDFSHKVAQVYLAVDDRLTSLKTDTFSKTREEKMEDMFAQKDMEESELRGWIEKLQVRLQTSAMDSPQQLQAVLESVVVKKQGLCETLQSWNNRLQDLFQQEKGRKRQSVPPSPGRHRQATLDESKTSALETSPRNPSPVVPNGEKEDRHLNTFPSSSGSSSLLQLPSPAELTPDVITSGPSFPDLDSVSIPEDMFEGHLLGSSDSQVKEKSTMKTILANLLPGNSYNPIPLPFDPDKHYLMYEHERVPIAVCEREPSSIIAFALSCKEYKTALEELTKTTVKTGADDISQAIRYIKHSFPHRLYFLCIHKIKTNNNSENHTYNAEFSDANAKFYCRIYYAEEFHKMREEIMESSEDDFVRSLSRCVNWQARGGKSGAVFYATEDDRFILKQMPRLEVQSFLDFAPHYFTYITGSVQQKRPTALAKILGVYRIGYKNSQNNTEKKLDLLVMENLFYGRKMAQVFDLKGSLRNRNVKTELGKESCEVVLLDENLLKLVHDNPLYIRSHCKAILRAAILSDALFLSSHLIIDYSLLVGRDDATNELVVGIIDYIRTFTWDKKLEMVVKSTGILGGQGKMPTVVSPELYRARFCEAMDKYFLMVPDHWTGLGLNC</sequence>
<feature type="region of interest" description="Disordered" evidence="30">
    <location>
        <begin position="285"/>
        <end position="344"/>
    </location>
</feature>
<name>A0A8C2KR15_CYPCA</name>
<evidence type="ECO:0000256" key="12">
    <source>
        <dbReference type="ARBA" id="ARBA00022833"/>
    </source>
</evidence>
<dbReference type="Gene3D" id="1.10.10.10">
    <property type="entry name" value="Winged helix-like DNA-binding domain superfamily/Winged helix DNA-binding domain"/>
    <property type="match status" value="1"/>
</dbReference>
<dbReference type="Pfam" id="PF00118">
    <property type="entry name" value="Cpn60_TCP1"/>
    <property type="match status" value="1"/>
</dbReference>
<keyword evidence="7" id="KW-0479">Metal-binding</keyword>
<evidence type="ECO:0000256" key="2">
    <source>
        <dbReference type="ARBA" id="ARBA00004633"/>
    </source>
</evidence>
<dbReference type="PROSITE" id="PS50186">
    <property type="entry name" value="DEP"/>
    <property type="match status" value="1"/>
</dbReference>
<evidence type="ECO:0000256" key="5">
    <source>
        <dbReference type="ARBA" id="ARBA00022553"/>
    </source>
</evidence>
<dbReference type="InterPro" id="IPR027484">
    <property type="entry name" value="PInositol-4-P-5-kinase_N"/>
</dbReference>
<dbReference type="EC" id="2.7.11.1" evidence="4"/>
<evidence type="ECO:0000256" key="24">
    <source>
        <dbReference type="ARBA" id="ARBA00076918"/>
    </source>
</evidence>
<dbReference type="Pfam" id="PF00610">
    <property type="entry name" value="DEP"/>
    <property type="match status" value="1"/>
</dbReference>
<evidence type="ECO:0000256" key="13">
    <source>
        <dbReference type="ARBA" id="ARBA00022840"/>
    </source>
</evidence>
<dbReference type="CDD" id="cd15725">
    <property type="entry name" value="FYVE_PIKfyve_Fab1"/>
    <property type="match status" value="1"/>
</dbReference>
<dbReference type="GO" id="GO:0035556">
    <property type="term" value="P:intracellular signal transduction"/>
    <property type="evidence" value="ECO:0007669"/>
    <property type="project" value="InterPro"/>
</dbReference>
<dbReference type="FunFam" id="3.30.40.10:FF:000057">
    <property type="entry name" value="1-phosphatidylinositol 3-phosphate 5-kinase isoform X1"/>
    <property type="match status" value="1"/>
</dbReference>
<evidence type="ECO:0000256" key="15">
    <source>
        <dbReference type="ARBA" id="ARBA00023098"/>
    </source>
</evidence>
<dbReference type="PANTHER" id="PTHR46715">
    <property type="entry name" value="1-PHOSPHATIDYLINOSITOL 3-PHOSPHATE 5-KINASE"/>
    <property type="match status" value="1"/>
</dbReference>
<dbReference type="InterPro" id="IPR027409">
    <property type="entry name" value="GroEL-like_apical_dom_sf"/>
</dbReference>
<keyword evidence="13 29" id="KW-0067">ATP-binding</keyword>
<feature type="compositionally biased region" description="Basic and acidic residues" evidence="30">
    <location>
        <begin position="94"/>
        <end position="107"/>
    </location>
</feature>
<evidence type="ECO:0000256" key="25">
    <source>
        <dbReference type="ARBA" id="ARBA00077223"/>
    </source>
</evidence>
<feature type="compositionally biased region" description="Polar residues" evidence="30">
    <location>
        <begin position="307"/>
        <end position="320"/>
    </location>
</feature>
<evidence type="ECO:0000256" key="9">
    <source>
        <dbReference type="ARBA" id="ARBA00022753"/>
    </source>
</evidence>
<evidence type="ECO:0000256" key="6">
    <source>
        <dbReference type="ARBA" id="ARBA00022679"/>
    </source>
</evidence>
<evidence type="ECO:0000256" key="14">
    <source>
        <dbReference type="ARBA" id="ARBA00022990"/>
    </source>
</evidence>
<dbReference type="PANTHER" id="PTHR46715:SF1">
    <property type="entry name" value="1-PHOSPHATIDYLINOSITOL 3-PHOSPHATE 5-KINASE"/>
    <property type="match status" value="1"/>
</dbReference>
<feature type="region of interest" description="Disordered" evidence="30">
    <location>
        <begin position="443"/>
        <end position="470"/>
    </location>
</feature>
<dbReference type="SMART" id="SM00330">
    <property type="entry name" value="PIPKc"/>
    <property type="match status" value="1"/>
</dbReference>
<feature type="domain" description="PIPK" evidence="33">
    <location>
        <begin position="1682"/>
        <end position="2011"/>
    </location>
</feature>
<dbReference type="GO" id="GO:0008270">
    <property type="term" value="F:zinc ion binding"/>
    <property type="evidence" value="ECO:0007669"/>
    <property type="project" value="UniProtKB-KW"/>
</dbReference>
<dbReference type="SUPFAM" id="SSF56104">
    <property type="entry name" value="SAICAR synthase-like"/>
    <property type="match status" value="1"/>
</dbReference>
<dbReference type="GO" id="GO:1903426">
    <property type="term" value="P:regulation of reactive oxygen species biosynthetic process"/>
    <property type="evidence" value="ECO:0007669"/>
    <property type="project" value="UniProtKB-ARBA"/>
</dbReference>
<feature type="compositionally biased region" description="Basic and acidic residues" evidence="30">
    <location>
        <begin position="461"/>
        <end position="470"/>
    </location>
</feature>
<comment type="catalytic activity">
    <reaction evidence="19">
        <text>L-seryl-[protein] + ATP = O-phospho-L-seryl-[protein] + ADP + H(+)</text>
        <dbReference type="Rhea" id="RHEA:17989"/>
        <dbReference type="Rhea" id="RHEA-COMP:9863"/>
        <dbReference type="Rhea" id="RHEA-COMP:11604"/>
        <dbReference type="ChEBI" id="CHEBI:15378"/>
        <dbReference type="ChEBI" id="CHEBI:29999"/>
        <dbReference type="ChEBI" id="CHEBI:30616"/>
        <dbReference type="ChEBI" id="CHEBI:83421"/>
        <dbReference type="ChEBI" id="CHEBI:456216"/>
        <dbReference type="EC" id="2.7.11.1"/>
    </reaction>
    <physiologicalReaction direction="left-to-right" evidence="19">
        <dbReference type="Rhea" id="RHEA:17990"/>
    </physiologicalReaction>
</comment>
<dbReference type="InterPro" id="IPR036388">
    <property type="entry name" value="WH-like_DNA-bd_sf"/>
</dbReference>
<evidence type="ECO:0000256" key="16">
    <source>
        <dbReference type="ARBA" id="ARBA00023136"/>
    </source>
</evidence>
<feature type="compositionally biased region" description="Low complexity" evidence="30">
    <location>
        <begin position="8"/>
        <end position="19"/>
    </location>
</feature>
<dbReference type="InterPro" id="IPR002498">
    <property type="entry name" value="PInositol-4-P-4/5-kinase_core"/>
</dbReference>
<keyword evidence="17" id="KW-0968">Cytoplasmic vesicle</keyword>
<evidence type="ECO:0000256" key="19">
    <source>
        <dbReference type="ARBA" id="ARBA00048977"/>
    </source>
</evidence>
<evidence type="ECO:0000256" key="10">
    <source>
        <dbReference type="ARBA" id="ARBA00022771"/>
    </source>
</evidence>
<evidence type="ECO:0000256" key="3">
    <source>
        <dbReference type="ARBA" id="ARBA00012009"/>
    </source>
</evidence>
<dbReference type="InterPro" id="IPR036390">
    <property type="entry name" value="WH_DNA-bd_sf"/>
</dbReference>
<dbReference type="GO" id="GO:0032438">
    <property type="term" value="P:melanosome organization"/>
    <property type="evidence" value="ECO:0007669"/>
    <property type="project" value="UniProtKB-ARBA"/>
</dbReference>
<dbReference type="GO" id="GO:0030670">
    <property type="term" value="C:phagocytic vesicle membrane"/>
    <property type="evidence" value="ECO:0007669"/>
    <property type="project" value="UniProtKB-SubCell"/>
</dbReference>
<dbReference type="InterPro" id="IPR002423">
    <property type="entry name" value="Cpn60/GroEL/TCP-1"/>
</dbReference>
<dbReference type="InterPro" id="IPR027483">
    <property type="entry name" value="PInositol-4-P-4/5-kinase_C_sf"/>
</dbReference>